<feature type="binding site" evidence="7">
    <location>
        <position position="22"/>
    </location>
    <ligand>
        <name>tRNA</name>
        <dbReference type="ChEBI" id="CHEBI:17843"/>
    </ligand>
</feature>
<feature type="active site" description="Proton acceptor" evidence="7">
    <location>
        <position position="27"/>
    </location>
</feature>
<dbReference type="InterPro" id="IPR036416">
    <property type="entry name" value="Pept_tRNA_hydro_sf"/>
</dbReference>
<dbReference type="PANTHER" id="PTHR17224:SF1">
    <property type="entry name" value="PEPTIDYL-TRNA HYDROLASE"/>
    <property type="match status" value="1"/>
</dbReference>
<evidence type="ECO:0000256" key="1">
    <source>
        <dbReference type="ARBA" id="ARBA00013260"/>
    </source>
</evidence>
<protein>
    <recommendedName>
        <fullName evidence="6 7">Peptidyl-tRNA hydrolase</fullName>
        <shortName evidence="7">Pth</shortName>
        <ecNumber evidence="1 7">3.1.1.29</ecNumber>
    </recommendedName>
</protein>
<comment type="caution">
    <text evidence="10">The sequence shown here is derived from an EMBL/GenBank/DDBJ whole genome shotgun (WGS) entry which is preliminary data.</text>
</comment>
<name>A0ABP7Q464_9GAMM</name>
<keyword evidence="11" id="KW-1185">Reference proteome</keyword>
<dbReference type="PANTHER" id="PTHR17224">
    <property type="entry name" value="PEPTIDYL-TRNA HYDROLASE"/>
    <property type="match status" value="1"/>
</dbReference>
<comment type="function">
    <text evidence="7">Catalyzes the release of premature peptidyl moieties from peptidyl-tRNA molecules trapped in stalled 50S ribosomal subunits, and thus maintains levels of free tRNAs and 50S ribosomes.</text>
</comment>
<feature type="site" description="Discriminates between blocked and unblocked aminoacyl-tRNA" evidence="7">
    <location>
        <position position="17"/>
    </location>
</feature>
<evidence type="ECO:0000256" key="5">
    <source>
        <dbReference type="ARBA" id="ARBA00038063"/>
    </source>
</evidence>
<evidence type="ECO:0000256" key="4">
    <source>
        <dbReference type="ARBA" id="ARBA00022884"/>
    </source>
</evidence>
<dbReference type="RefSeq" id="WP_344809035.1">
    <property type="nucleotide sequence ID" value="NZ_BAABBO010000019.1"/>
</dbReference>
<dbReference type="PROSITE" id="PS01196">
    <property type="entry name" value="PEPT_TRNA_HYDROL_2"/>
    <property type="match status" value="1"/>
</dbReference>
<dbReference type="NCBIfam" id="TIGR00447">
    <property type="entry name" value="pth"/>
    <property type="match status" value="1"/>
</dbReference>
<feature type="binding site" evidence="7">
    <location>
        <position position="75"/>
    </location>
    <ligand>
        <name>tRNA</name>
        <dbReference type="ChEBI" id="CHEBI:17843"/>
    </ligand>
</feature>
<dbReference type="PROSITE" id="PS01195">
    <property type="entry name" value="PEPT_TRNA_HYDROL_1"/>
    <property type="match status" value="1"/>
</dbReference>
<feature type="binding site" evidence="7">
    <location>
        <position position="121"/>
    </location>
    <ligand>
        <name>tRNA</name>
        <dbReference type="ChEBI" id="CHEBI:17843"/>
    </ligand>
</feature>
<dbReference type="SUPFAM" id="SSF53178">
    <property type="entry name" value="Peptidyl-tRNA hydrolase-like"/>
    <property type="match status" value="1"/>
</dbReference>
<reference evidence="11" key="1">
    <citation type="journal article" date="2019" name="Int. J. Syst. Evol. Microbiol.">
        <title>The Global Catalogue of Microorganisms (GCM) 10K type strain sequencing project: providing services to taxonomists for standard genome sequencing and annotation.</title>
        <authorList>
            <consortium name="The Broad Institute Genomics Platform"/>
            <consortium name="The Broad Institute Genome Sequencing Center for Infectious Disease"/>
            <person name="Wu L."/>
            <person name="Ma J."/>
        </authorList>
    </citation>
    <scope>NUCLEOTIDE SEQUENCE [LARGE SCALE GENOMIC DNA]</scope>
    <source>
        <strain evidence="11">JCM 17555</strain>
    </source>
</reference>
<feature type="binding site" evidence="7">
    <location>
        <position position="73"/>
    </location>
    <ligand>
        <name>tRNA</name>
        <dbReference type="ChEBI" id="CHEBI:17843"/>
    </ligand>
</feature>
<comment type="function">
    <text evidence="7">Hydrolyzes ribosome-free peptidyl-tRNAs (with 1 or more amino acids incorporated), which drop off the ribosome during protein synthesis, or as a result of ribosome stalling.</text>
</comment>
<accession>A0ABP7Q464</accession>
<gene>
    <name evidence="7 10" type="primary">pth</name>
    <name evidence="10" type="ORF">GCM10022278_36090</name>
</gene>
<evidence type="ECO:0000256" key="2">
    <source>
        <dbReference type="ARBA" id="ARBA00022555"/>
    </source>
</evidence>
<keyword evidence="7" id="KW-0963">Cytoplasm</keyword>
<dbReference type="Proteomes" id="UP001501337">
    <property type="component" value="Unassembled WGS sequence"/>
</dbReference>
<dbReference type="InterPro" id="IPR018171">
    <property type="entry name" value="Pept_tRNA_hydro_CS"/>
</dbReference>
<evidence type="ECO:0000256" key="6">
    <source>
        <dbReference type="ARBA" id="ARBA00050038"/>
    </source>
</evidence>
<proteinExistence type="inferred from homology"/>
<dbReference type="EC" id="3.1.1.29" evidence="1 7"/>
<sequence length="199" mass="21613">MTDVATTPIRAIVGLGNPGNEYAQTRHNAGAMFVERLANSLGCTLKADSKFFGHYGKAITSAGEVHLLIPATFMNRSGQAVGALARFFKLEPEELLIAYDELDLPPGTLRLKASGGHGGHNGIRDIIQTFGGRNDFHRLRLGIGHPGHKDRVTGYVLGRAPANERELLEQTFDRVEAHLPSLLKGNLAAAMNELHRQVE</sequence>
<comment type="subunit">
    <text evidence="7">Monomer.</text>
</comment>
<dbReference type="HAMAP" id="MF_00083">
    <property type="entry name" value="Pept_tRNA_hydro_bact"/>
    <property type="match status" value="1"/>
</dbReference>
<evidence type="ECO:0000256" key="9">
    <source>
        <dbReference type="RuleBase" id="RU004320"/>
    </source>
</evidence>
<evidence type="ECO:0000313" key="11">
    <source>
        <dbReference type="Proteomes" id="UP001501337"/>
    </source>
</evidence>
<dbReference type="EMBL" id="BAABBO010000019">
    <property type="protein sequence ID" value="GAA3976046.1"/>
    <property type="molecule type" value="Genomic_DNA"/>
</dbReference>
<feature type="site" description="Stabilizes the basic form of H active site to accept a proton" evidence="7">
    <location>
        <position position="100"/>
    </location>
</feature>
<evidence type="ECO:0000313" key="10">
    <source>
        <dbReference type="EMBL" id="GAA3976046.1"/>
    </source>
</evidence>
<keyword evidence="4 7" id="KW-0694">RNA-binding</keyword>
<evidence type="ECO:0000256" key="3">
    <source>
        <dbReference type="ARBA" id="ARBA00022801"/>
    </source>
</evidence>
<evidence type="ECO:0000256" key="7">
    <source>
        <dbReference type="HAMAP-Rule" id="MF_00083"/>
    </source>
</evidence>
<comment type="similarity">
    <text evidence="5 7 9">Belongs to the PTH family.</text>
</comment>
<comment type="subcellular location">
    <subcellularLocation>
        <location evidence="7">Cytoplasm</location>
    </subcellularLocation>
</comment>
<organism evidence="10 11">
    <name type="scientific">Allohahella marinimesophila</name>
    <dbReference type="NCBI Taxonomy" id="1054972"/>
    <lineage>
        <taxon>Bacteria</taxon>
        <taxon>Pseudomonadati</taxon>
        <taxon>Pseudomonadota</taxon>
        <taxon>Gammaproteobacteria</taxon>
        <taxon>Oceanospirillales</taxon>
        <taxon>Hahellaceae</taxon>
        <taxon>Allohahella</taxon>
    </lineage>
</organism>
<dbReference type="Pfam" id="PF01195">
    <property type="entry name" value="Pept_tRNA_hydro"/>
    <property type="match status" value="1"/>
</dbReference>
<keyword evidence="2 7" id="KW-0820">tRNA-binding</keyword>
<dbReference type="GO" id="GO:0016787">
    <property type="term" value="F:hydrolase activity"/>
    <property type="evidence" value="ECO:0007669"/>
    <property type="project" value="UniProtKB-KW"/>
</dbReference>
<comment type="catalytic activity">
    <reaction evidence="7 8">
        <text>an N-acyl-L-alpha-aminoacyl-tRNA + H2O = an N-acyl-L-amino acid + a tRNA + H(+)</text>
        <dbReference type="Rhea" id="RHEA:54448"/>
        <dbReference type="Rhea" id="RHEA-COMP:10123"/>
        <dbReference type="Rhea" id="RHEA-COMP:13883"/>
        <dbReference type="ChEBI" id="CHEBI:15377"/>
        <dbReference type="ChEBI" id="CHEBI:15378"/>
        <dbReference type="ChEBI" id="CHEBI:59874"/>
        <dbReference type="ChEBI" id="CHEBI:78442"/>
        <dbReference type="ChEBI" id="CHEBI:138191"/>
        <dbReference type="EC" id="3.1.1.29"/>
    </reaction>
</comment>
<evidence type="ECO:0000256" key="8">
    <source>
        <dbReference type="RuleBase" id="RU000673"/>
    </source>
</evidence>
<keyword evidence="3 7" id="KW-0378">Hydrolase</keyword>
<dbReference type="Gene3D" id="3.40.50.1470">
    <property type="entry name" value="Peptidyl-tRNA hydrolase"/>
    <property type="match status" value="1"/>
</dbReference>
<dbReference type="InterPro" id="IPR001328">
    <property type="entry name" value="Pept_tRNA_hydro"/>
</dbReference>
<dbReference type="CDD" id="cd00462">
    <property type="entry name" value="PTH"/>
    <property type="match status" value="1"/>
</dbReference>